<organism evidence="1">
    <name type="scientific">Neurospora crassa</name>
    <dbReference type="NCBI Taxonomy" id="5141"/>
    <lineage>
        <taxon>Eukaryota</taxon>
        <taxon>Fungi</taxon>
        <taxon>Dikarya</taxon>
        <taxon>Ascomycota</taxon>
        <taxon>Pezizomycotina</taxon>
        <taxon>Sordariomycetes</taxon>
        <taxon>Sordariomycetidae</taxon>
        <taxon>Sordariales</taxon>
        <taxon>Sordariaceae</taxon>
        <taxon>Neurospora</taxon>
    </lineage>
</organism>
<protein>
    <submittedName>
        <fullName evidence="1">Uncharacterized protein 82C3.070</fullName>
    </submittedName>
</protein>
<reference evidence="1" key="1">
    <citation type="submission" date="2003-11" db="EMBL/GenBank/DDBJ databases">
        <authorList>
            <person name="Schulte U."/>
            <person name="Aign V."/>
            <person name="Hoheisel J."/>
            <person name="Brandt P."/>
            <person name="Fartmann B."/>
            <person name="Holland R."/>
            <person name="Nyakatura G."/>
            <person name="Mewes H.W."/>
            <person name="Mannhaupt G."/>
        </authorList>
    </citation>
    <scope>NUCLEOTIDE SEQUENCE</scope>
</reference>
<dbReference type="EMBL" id="BX842617">
    <property type="protein sequence ID" value="CAE76109.1"/>
    <property type="molecule type" value="Genomic_DNA"/>
</dbReference>
<accession>Q6MW41</accession>
<dbReference type="HOGENOM" id="CLU_1713789_0_0_1"/>
<dbReference type="AlphaFoldDB" id="Q6MW41"/>
<reference evidence="1" key="2">
    <citation type="submission" date="2003-11" db="EMBL/GenBank/DDBJ databases">
        <authorList>
            <person name="German Neurospora genome project"/>
        </authorList>
    </citation>
    <scope>NUCLEOTIDE SEQUENCE</scope>
</reference>
<evidence type="ECO:0000313" key="1">
    <source>
        <dbReference type="EMBL" id="CAE76109.1"/>
    </source>
</evidence>
<gene>
    <name evidence="1" type="primary">82C3.070</name>
</gene>
<sequence>MSGLHLPPFPKFVLQLCMVKSFHESGCSFHLRPSGGSHFQGKRFIFDYLITEGAISFQYSEIVPSKIGKGTIHLLNTDKNKWRFEHGSRVGYRQDECWKVVPDAVLRLRLFLYGFHATLGIHLTYMTNLTPLNYPTKTQFETLKASCNSGLDS</sequence>
<name>Q6MW41_NEUCS</name>
<proteinExistence type="predicted"/>